<dbReference type="Pfam" id="PF05960">
    <property type="entry name" value="DUF885"/>
    <property type="match status" value="1"/>
</dbReference>
<dbReference type="EMBL" id="FOFS01000009">
    <property type="protein sequence ID" value="SEQ66919.1"/>
    <property type="molecule type" value="Genomic_DNA"/>
</dbReference>
<evidence type="ECO:0000313" key="2">
    <source>
        <dbReference type="EMBL" id="SEQ66919.1"/>
    </source>
</evidence>
<dbReference type="PANTHER" id="PTHR33361:SF2">
    <property type="entry name" value="DUF885 DOMAIN-CONTAINING PROTEIN"/>
    <property type="match status" value="1"/>
</dbReference>
<dbReference type="InterPro" id="IPR010281">
    <property type="entry name" value="DUF885"/>
</dbReference>
<dbReference type="OrthoDB" id="9769898at2"/>
<proteinExistence type="predicted"/>
<dbReference type="Proteomes" id="UP000199233">
    <property type="component" value="Unassembled WGS sequence"/>
</dbReference>
<dbReference type="AlphaFoldDB" id="A0A1H9HX30"/>
<dbReference type="RefSeq" id="WP_093286436.1">
    <property type="nucleotide sequence ID" value="NZ_FOFS01000009.1"/>
</dbReference>
<gene>
    <name evidence="2" type="ORF">SAMN04488038_10971</name>
</gene>
<dbReference type="STRING" id="489703.SAMN04488038_10971"/>
<organism evidence="2 3">
    <name type="scientific">Solimonas aquatica</name>
    <dbReference type="NCBI Taxonomy" id="489703"/>
    <lineage>
        <taxon>Bacteria</taxon>
        <taxon>Pseudomonadati</taxon>
        <taxon>Pseudomonadota</taxon>
        <taxon>Gammaproteobacteria</taxon>
        <taxon>Nevskiales</taxon>
        <taxon>Nevskiaceae</taxon>
        <taxon>Solimonas</taxon>
    </lineage>
</organism>
<keyword evidence="1" id="KW-0732">Signal</keyword>
<evidence type="ECO:0000256" key="1">
    <source>
        <dbReference type="SAM" id="SignalP"/>
    </source>
</evidence>
<dbReference type="PANTHER" id="PTHR33361">
    <property type="entry name" value="GLR0591 PROTEIN"/>
    <property type="match status" value="1"/>
</dbReference>
<evidence type="ECO:0000313" key="3">
    <source>
        <dbReference type="Proteomes" id="UP000199233"/>
    </source>
</evidence>
<feature type="signal peptide" evidence="1">
    <location>
        <begin position="1"/>
        <end position="19"/>
    </location>
</feature>
<reference evidence="2 3" key="1">
    <citation type="submission" date="2016-10" db="EMBL/GenBank/DDBJ databases">
        <authorList>
            <person name="de Groot N.N."/>
        </authorList>
    </citation>
    <scope>NUCLEOTIDE SEQUENCE [LARGE SCALE GENOMIC DNA]</scope>
    <source>
        <strain evidence="2 3">DSM 25927</strain>
    </source>
</reference>
<accession>A0A1H9HX30</accession>
<feature type="chain" id="PRO_5011738071" evidence="1">
    <location>
        <begin position="20"/>
        <end position="586"/>
    </location>
</feature>
<name>A0A1H9HX30_9GAMM</name>
<sequence>MRKTMMLLLALACSGLAEAAVPAWVAQSNRNAELLLTLMARFNPEDAAGLGVEGHDAETVDLGPGIFERRQAATREAIAELQTRRAQTQDGAVLQDLDILQDSAQRNLDSERLQHELLLPYYPVARIAFSGIKGLLDPRIAQERQAAALIRLRRYAGLEPGSTALTELAKARTREAMAQPGLLPPYRGELEQDLSDTPRLLEGIGQLFAKSQIRDYQAPLARLRAQLKDYESWLRREILPKARSDHRLPPALYADSLRQVGVDVAPDELIRRALLSFAEIRNEMRALAPLVAKDKGFASEDYREVIRALKQQQVANDAILPLYRSTLGSIEDAVRHEQVLSLPQRAAAIRLASEAESAMIPAPFMSPPRLIGNTGEYGEFVLPLQVPGTAGRGDLKTDDFSYQAAAWTLTAHEARPGHELQFAAMVEKGVSDARAIFAFNSVNVEGWALYAEAEMKPDFPLDGQLIGLQLRLMRAARAFLDPMVNLGRITPEQVNAFLQREVVLSPGMAQSETDRYVFRMPGQATAYFYGYQALMSIRQRAELALGGKFNRQRFHDFVLAQGLLPPKLLEKAVLEQFVPAELKTAG</sequence>
<protein>
    <submittedName>
        <fullName evidence="2">Uncharacterized conserved protein, DUF885 familyt</fullName>
    </submittedName>
</protein>
<keyword evidence="3" id="KW-1185">Reference proteome</keyword>